<keyword evidence="2" id="KW-0472">Membrane</keyword>
<feature type="transmembrane region" description="Helical" evidence="2">
    <location>
        <begin position="36"/>
        <end position="55"/>
    </location>
</feature>
<reference evidence="3" key="2">
    <citation type="submission" date="2021-04" db="EMBL/GenBank/DDBJ databases">
        <authorList>
            <person name="Dong X."/>
        </authorList>
    </citation>
    <scope>NUCLEOTIDE SEQUENCE</scope>
    <source>
        <strain evidence="3">ZWT</strain>
    </source>
</reference>
<sequence>MKKKKEDQKPKDITAIPSPWTDPSVHSKQNSKVFRYLAWFGWILGAIVLIWVLFIV</sequence>
<evidence type="ECO:0000313" key="4">
    <source>
        <dbReference type="Proteomes" id="UP001056429"/>
    </source>
</evidence>
<evidence type="ECO:0000256" key="2">
    <source>
        <dbReference type="SAM" id="Phobius"/>
    </source>
</evidence>
<dbReference type="EMBL" id="JAGSOJ010000002">
    <property type="protein sequence ID" value="MCM1990605.1"/>
    <property type="molecule type" value="Genomic_DNA"/>
</dbReference>
<keyword evidence="2" id="KW-0812">Transmembrane</keyword>
<proteinExistence type="predicted"/>
<protein>
    <submittedName>
        <fullName evidence="3">Uncharacterized protein</fullName>
    </submittedName>
</protein>
<dbReference type="Proteomes" id="UP001056429">
    <property type="component" value="Unassembled WGS sequence"/>
</dbReference>
<gene>
    <name evidence="3" type="ORF">KDK92_12805</name>
</gene>
<reference evidence="3" key="1">
    <citation type="journal article" date="2021" name="mSystems">
        <title>Bacteria and Archaea Synergistically Convert Glycine Betaine to Biogenic Methane in the Formosa Cold Seep of the South China Sea.</title>
        <authorList>
            <person name="Li L."/>
            <person name="Zhang W."/>
            <person name="Zhang S."/>
            <person name="Song L."/>
            <person name="Sun Q."/>
            <person name="Zhang H."/>
            <person name="Xiang H."/>
            <person name="Dong X."/>
        </authorList>
    </citation>
    <scope>NUCLEOTIDE SEQUENCE</scope>
    <source>
        <strain evidence="3">ZWT</strain>
    </source>
</reference>
<feature type="compositionally biased region" description="Basic and acidic residues" evidence="1">
    <location>
        <begin position="1"/>
        <end position="12"/>
    </location>
</feature>
<comment type="caution">
    <text evidence="3">The sequence shown here is derived from an EMBL/GenBank/DDBJ whole genome shotgun (WGS) entry which is preliminary data.</text>
</comment>
<keyword evidence="2" id="KW-1133">Transmembrane helix</keyword>
<accession>A0A9J6P450</accession>
<evidence type="ECO:0000313" key="3">
    <source>
        <dbReference type="EMBL" id="MCM1990605.1"/>
    </source>
</evidence>
<keyword evidence="4" id="KW-1185">Reference proteome</keyword>
<feature type="region of interest" description="Disordered" evidence="1">
    <location>
        <begin position="1"/>
        <end position="26"/>
    </location>
</feature>
<organism evidence="3 4">
    <name type="scientific">Oceanirhabdus seepicola</name>
    <dbReference type="NCBI Taxonomy" id="2828781"/>
    <lineage>
        <taxon>Bacteria</taxon>
        <taxon>Bacillati</taxon>
        <taxon>Bacillota</taxon>
        <taxon>Clostridia</taxon>
        <taxon>Eubacteriales</taxon>
        <taxon>Clostridiaceae</taxon>
        <taxon>Oceanirhabdus</taxon>
    </lineage>
</organism>
<dbReference type="RefSeq" id="WP_250859674.1">
    <property type="nucleotide sequence ID" value="NZ_JAGSOJ010000002.1"/>
</dbReference>
<name>A0A9J6P450_9CLOT</name>
<evidence type="ECO:0000256" key="1">
    <source>
        <dbReference type="SAM" id="MobiDB-lite"/>
    </source>
</evidence>
<dbReference type="AlphaFoldDB" id="A0A9J6P450"/>